<keyword evidence="4" id="KW-0371">Homeobox</keyword>
<evidence type="ECO:0000256" key="3">
    <source>
        <dbReference type="ARBA" id="ARBA00023125"/>
    </source>
</evidence>
<dbReference type="GO" id="GO:0000981">
    <property type="term" value="F:DNA-binding transcription factor activity, RNA polymerase II-specific"/>
    <property type="evidence" value="ECO:0007669"/>
    <property type="project" value="TreeGrafter"/>
</dbReference>
<accession>A0A6A5GPR7</accession>
<gene>
    <name evidence="8" type="ORF">GCK72_012922</name>
</gene>
<dbReference type="SMART" id="SM01109">
    <property type="entry name" value="CUT"/>
    <property type="match status" value="2"/>
</dbReference>
<keyword evidence="5" id="KW-0804">Transcription</keyword>
<dbReference type="PANTHER" id="PTHR14057:SF32">
    <property type="entry name" value="HOMEOBOX PROTEIN CEH-21-RELATED"/>
    <property type="match status" value="1"/>
</dbReference>
<proteinExistence type="predicted"/>
<dbReference type="PROSITE" id="PS51042">
    <property type="entry name" value="CUT"/>
    <property type="match status" value="2"/>
</dbReference>
<dbReference type="GeneID" id="78775652"/>
<keyword evidence="6" id="KW-0539">Nucleus</keyword>
<comment type="caution">
    <text evidence="8">The sequence shown here is derived from an EMBL/GenBank/DDBJ whole genome shotgun (WGS) entry which is preliminary data.</text>
</comment>
<dbReference type="EMBL" id="WUAV01000004">
    <property type="protein sequence ID" value="KAF1756469.1"/>
    <property type="molecule type" value="Genomic_DNA"/>
</dbReference>
<dbReference type="InterPro" id="IPR010982">
    <property type="entry name" value="Lambda_DNA-bd_dom_sf"/>
</dbReference>
<evidence type="ECO:0000259" key="7">
    <source>
        <dbReference type="PROSITE" id="PS51042"/>
    </source>
</evidence>
<dbReference type="CTD" id="78775652"/>
<feature type="domain" description="CUT" evidence="7">
    <location>
        <begin position="63"/>
        <end position="149"/>
    </location>
</feature>
<evidence type="ECO:0000313" key="8">
    <source>
        <dbReference type="EMBL" id="KAF1756469.1"/>
    </source>
</evidence>
<dbReference type="KEGG" id="crq:GCK72_012922"/>
<name>A0A6A5GPR7_CAERE</name>
<dbReference type="SUPFAM" id="SSF47413">
    <property type="entry name" value="lambda repressor-like DNA-binding domains"/>
    <property type="match status" value="2"/>
</dbReference>
<dbReference type="GO" id="GO:0005634">
    <property type="term" value="C:nucleus"/>
    <property type="evidence" value="ECO:0007669"/>
    <property type="project" value="UniProtKB-SubCell"/>
</dbReference>
<dbReference type="InterPro" id="IPR003350">
    <property type="entry name" value="CUT_dom"/>
</dbReference>
<dbReference type="PANTHER" id="PTHR14057">
    <property type="entry name" value="TRANSCRIPTION FACTOR ONECUT"/>
    <property type="match status" value="1"/>
</dbReference>
<keyword evidence="3" id="KW-0238">DNA-binding</keyword>
<evidence type="ECO:0000313" key="9">
    <source>
        <dbReference type="Proteomes" id="UP000483820"/>
    </source>
</evidence>
<reference evidence="8 9" key="1">
    <citation type="submission" date="2019-12" db="EMBL/GenBank/DDBJ databases">
        <title>Chromosome-level assembly of the Caenorhabditis remanei genome.</title>
        <authorList>
            <person name="Teterina A.A."/>
            <person name="Willis J.H."/>
            <person name="Phillips P.C."/>
        </authorList>
    </citation>
    <scope>NUCLEOTIDE SEQUENCE [LARGE SCALE GENOMIC DNA]</scope>
    <source>
        <strain evidence="8 9">PX506</strain>
        <tissue evidence="8">Whole organism</tissue>
    </source>
</reference>
<dbReference type="GO" id="GO:0000978">
    <property type="term" value="F:RNA polymerase II cis-regulatory region sequence-specific DNA binding"/>
    <property type="evidence" value="ECO:0007669"/>
    <property type="project" value="TreeGrafter"/>
</dbReference>
<dbReference type="Proteomes" id="UP000483820">
    <property type="component" value="Chromosome IV"/>
</dbReference>
<dbReference type="Pfam" id="PF02376">
    <property type="entry name" value="CUT"/>
    <property type="match status" value="2"/>
</dbReference>
<protein>
    <recommendedName>
        <fullName evidence="7">CUT domain-containing protein</fullName>
    </recommendedName>
</protein>
<dbReference type="AlphaFoldDB" id="A0A6A5GPR7"/>
<evidence type="ECO:0000256" key="5">
    <source>
        <dbReference type="ARBA" id="ARBA00023163"/>
    </source>
</evidence>
<evidence type="ECO:0000256" key="1">
    <source>
        <dbReference type="ARBA" id="ARBA00004123"/>
    </source>
</evidence>
<evidence type="ECO:0000256" key="2">
    <source>
        <dbReference type="ARBA" id="ARBA00023015"/>
    </source>
</evidence>
<sequence length="303" mass="34793">MPSQSVNISQITISELNNAVLNFNRPMPSSSSCSPVLSSLSLPTSTQSRSMSAEQARELLTMSTPIPDNIYIDTNDIARKMKEWFTLRISTRSFFAVHVLGTGRNRLRKLLTVPRPFNSLKAGKELYIKMYNWLKLSEDVKKEILSVVGMNDEKSKKIAQGPEGEEEEYACPKKISRKREVSHHSETSSYSLLSPDSFLHTSITAETLNAFINKQVDYVDTKKISNLIKDWLKETQATQEWFATKILGRCRKTLNQCLNNPREWKNLTQNKGIFVTMHNWMCLTKENRHEIMRVYKAPNMNSH</sequence>
<evidence type="ECO:0000256" key="4">
    <source>
        <dbReference type="ARBA" id="ARBA00023155"/>
    </source>
</evidence>
<dbReference type="RefSeq" id="XP_053584273.1">
    <property type="nucleotide sequence ID" value="XM_053729501.1"/>
</dbReference>
<keyword evidence="2" id="KW-0805">Transcription regulation</keyword>
<dbReference type="Gene3D" id="1.10.260.40">
    <property type="entry name" value="lambda repressor-like DNA-binding domains"/>
    <property type="match status" value="2"/>
</dbReference>
<comment type="subcellular location">
    <subcellularLocation>
        <location evidence="1">Nucleus</location>
    </subcellularLocation>
</comment>
<organism evidence="8 9">
    <name type="scientific">Caenorhabditis remanei</name>
    <name type="common">Caenorhabditis vulgaris</name>
    <dbReference type="NCBI Taxonomy" id="31234"/>
    <lineage>
        <taxon>Eukaryota</taxon>
        <taxon>Metazoa</taxon>
        <taxon>Ecdysozoa</taxon>
        <taxon>Nematoda</taxon>
        <taxon>Chromadorea</taxon>
        <taxon>Rhabditida</taxon>
        <taxon>Rhabditina</taxon>
        <taxon>Rhabditomorpha</taxon>
        <taxon>Rhabditoidea</taxon>
        <taxon>Rhabditidae</taxon>
        <taxon>Peloderinae</taxon>
        <taxon>Caenorhabditis</taxon>
    </lineage>
</organism>
<dbReference type="InterPro" id="IPR051649">
    <property type="entry name" value="CUT_Homeobox"/>
</dbReference>
<evidence type="ECO:0000256" key="6">
    <source>
        <dbReference type="ARBA" id="ARBA00023242"/>
    </source>
</evidence>
<feature type="domain" description="CUT" evidence="7">
    <location>
        <begin position="210"/>
        <end position="296"/>
    </location>
</feature>